<proteinExistence type="predicted"/>
<organism evidence="1 2">
    <name type="scientific">Emiliania huxleyi (strain CCMP1516)</name>
    <dbReference type="NCBI Taxonomy" id="280463"/>
    <lineage>
        <taxon>Eukaryota</taxon>
        <taxon>Haptista</taxon>
        <taxon>Haptophyta</taxon>
        <taxon>Prymnesiophyceae</taxon>
        <taxon>Isochrysidales</taxon>
        <taxon>Noelaerhabdaceae</taxon>
        <taxon>Emiliania</taxon>
    </lineage>
</organism>
<sequence length="139" mass="14203">MATARGKLLDAVAAAPSADEVFDFVSLHARIHDLQADLKTVDEACRAAGGSSSPGLIAARGARIVSAAVAEAEAALEAWRPGGKGVTTGAVASSASPPAPTGLDRLFRKILCGADVDALAESILRDNDALLDNWKLVVQ</sequence>
<dbReference type="Proteomes" id="UP000013827">
    <property type="component" value="Unassembled WGS sequence"/>
</dbReference>
<dbReference type="EnsemblProtists" id="EOD35342">
    <property type="protein sequence ID" value="EOD35342"/>
    <property type="gene ID" value="EMIHUDRAFT_201370"/>
</dbReference>
<accession>A0A0D3KHV7</accession>
<reference evidence="2" key="1">
    <citation type="journal article" date="2013" name="Nature">
        <title>Pan genome of the phytoplankton Emiliania underpins its global distribution.</title>
        <authorList>
            <person name="Read B.A."/>
            <person name="Kegel J."/>
            <person name="Klute M.J."/>
            <person name="Kuo A."/>
            <person name="Lefebvre S.C."/>
            <person name="Maumus F."/>
            <person name="Mayer C."/>
            <person name="Miller J."/>
            <person name="Monier A."/>
            <person name="Salamov A."/>
            <person name="Young J."/>
            <person name="Aguilar M."/>
            <person name="Claverie J.M."/>
            <person name="Frickenhaus S."/>
            <person name="Gonzalez K."/>
            <person name="Herman E.K."/>
            <person name="Lin Y.C."/>
            <person name="Napier J."/>
            <person name="Ogata H."/>
            <person name="Sarno A.F."/>
            <person name="Shmutz J."/>
            <person name="Schroeder D."/>
            <person name="de Vargas C."/>
            <person name="Verret F."/>
            <person name="von Dassow P."/>
            <person name="Valentin K."/>
            <person name="Van de Peer Y."/>
            <person name="Wheeler G."/>
            <person name="Dacks J.B."/>
            <person name="Delwiche C.F."/>
            <person name="Dyhrman S.T."/>
            <person name="Glockner G."/>
            <person name="John U."/>
            <person name="Richards T."/>
            <person name="Worden A.Z."/>
            <person name="Zhang X."/>
            <person name="Grigoriev I.V."/>
            <person name="Allen A.E."/>
            <person name="Bidle K."/>
            <person name="Borodovsky M."/>
            <person name="Bowler C."/>
            <person name="Brownlee C."/>
            <person name="Cock J.M."/>
            <person name="Elias M."/>
            <person name="Gladyshev V.N."/>
            <person name="Groth M."/>
            <person name="Guda C."/>
            <person name="Hadaegh A."/>
            <person name="Iglesias-Rodriguez M.D."/>
            <person name="Jenkins J."/>
            <person name="Jones B.M."/>
            <person name="Lawson T."/>
            <person name="Leese F."/>
            <person name="Lindquist E."/>
            <person name="Lobanov A."/>
            <person name="Lomsadze A."/>
            <person name="Malik S.B."/>
            <person name="Marsh M.E."/>
            <person name="Mackinder L."/>
            <person name="Mock T."/>
            <person name="Mueller-Roeber B."/>
            <person name="Pagarete A."/>
            <person name="Parker M."/>
            <person name="Probert I."/>
            <person name="Quesneville H."/>
            <person name="Raines C."/>
            <person name="Rensing S.A."/>
            <person name="Riano-Pachon D.M."/>
            <person name="Richier S."/>
            <person name="Rokitta S."/>
            <person name="Shiraiwa Y."/>
            <person name="Soanes D.M."/>
            <person name="van der Giezen M."/>
            <person name="Wahlund T.M."/>
            <person name="Williams B."/>
            <person name="Wilson W."/>
            <person name="Wolfe G."/>
            <person name="Wurch L.L."/>
        </authorList>
    </citation>
    <scope>NUCLEOTIDE SEQUENCE</scope>
</reference>
<dbReference type="GeneID" id="17280613"/>
<protein>
    <submittedName>
        <fullName evidence="1">Uncharacterized protein</fullName>
    </submittedName>
</protein>
<dbReference type="AlphaFoldDB" id="A0A0D3KHV7"/>
<dbReference type="HOGENOM" id="CLU_1848852_0_0_1"/>
<dbReference type="KEGG" id="ehx:EMIHUDRAFT_201370"/>
<name>A0A0D3KHV7_EMIH1</name>
<dbReference type="PaxDb" id="2903-EOD35342"/>
<evidence type="ECO:0000313" key="1">
    <source>
        <dbReference type="EnsemblProtists" id="EOD35342"/>
    </source>
</evidence>
<evidence type="ECO:0000313" key="2">
    <source>
        <dbReference type="Proteomes" id="UP000013827"/>
    </source>
</evidence>
<dbReference type="RefSeq" id="XP_005787771.1">
    <property type="nucleotide sequence ID" value="XM_005787714.1"/>
</dbReference>
<reference evidence="1" key="2">
    <citation type="submission" date="2024-10" db="UniProtKB">
        <authorList>
            <consortium name="EnsemblProtists"/>
        </authorList>
    </citation>
    <scope>IDENTIFICATION</scope>
</reference>
<keyword evidence="2" id="KW-1185">Reference proteome</keyword>